<dbReference type="PROSITE" id="PS50850">
    <property type="entry name" value="MFS"/>
    <property type="match status" value="1"/>
</dbReference>
<sequence>MQLGLRANWRQFALLVLINAFVGGMVGLERSVLPLLAEREFGLASKAAILSFLVGFGVVKAIFNALAGYWSDRWGRKKVLVAGWLLGFPVPWLILYAPHWHWVVAANLLLGAQQGLCWSVTVIAKIDLAGPAQRGLAMGLNEFAGYGAVALAAYGASALASSFGLRFAPFLLGVAFATAGLMLSLCCVRETLPFAQLEARAQNDQTTKQSWRKIFALVSWQDQRLFGISQAGLVNNLNDGMVWGLLPLWLAVHGANYAAIGLVTGAYPLVWGIGQIATGGMSDRMGRTPFIVGGMVLQAFALVGFVAGKSFALWLTASVALGIGTAMVYPTLLAAISDLTPPSWRASAVGVYRFWRDLGYAVGALLSGGLADSFSIPVAFFAIAALTFFSGILAGITLRLQTRPQQNYIGR</sequence>
<evidence type="ECO:0000313" key="9">
    <source>
        <dbReference type="EMBL" id="MCS3919165.1"/>
    </source>
</evidence>
<name>A0ABT2EQJ0_9BACT</name>
<dbReference type="Proteomes" id="UP001204798">
    <property type="component" value="Unassembled WGS sequence"/>
</dbReference>
<dbReference type="PROSITE" id="PS00216">
    <property type="entry name" value="SUGAR_TRANSPORT_1"/>
    <property type="match status" value="1"/>
</dbReference>
<protein>
    <submittedName>
        <fullName evidence="9">MFS family permease</fullName>
    </submittedName>
</protein>
<keyword evidence="10" id="KW-1185">Reference proteome</keyword>
<feature type="transmembrane region" description="Helical" evidence="7">
    <location>
        <begin position="314"/>
        <end position="336"/>
    </location>
</feature>
<feature type="transmembrane region" description="Helical" evidence="7">
    <location>
        <begin position="167"/>
        <end position="188"/>
    </location>
</feature>
<keyword evidence="3" id="KW-1003">Cell membrane</keyword>
<organism evidence="9 10">
    <name type="scientific">Candidatus Fervidibacter sacchari</name>
    <dbReference type="NCBI Taxonomy" id="1448929"/>
    <lineage>
        <taxon>Bacteria</taxon>
        <taxon>Candidatus Fervidibacterota</taxon>
        <taxon>Candidatus Fervidibacter</taxon>
    </lineage>
</organism>
<feature type="transmembrane region" description="Helical" evidence="7">
    <location>
        <begin position="143"/>
        <end position="161"/>
    </location>
</feature>
<dbReference type="Gene3D" id="1.20.1250.20">
    <property type="entry name" value="MFS general substrate transporter like domains"/>
    <property type="match status" value="2"/>
</dbReference>
<dbReference type="InterPro" id="IPR011701">
    <property type="entry name" value="MFS"/>
</dbReference>
<evidence type="ECO:0000256" key="7">
    <source>
        <dbReference type="SAM" id="Phobius"/>
    </source>
</evidence>
<evidence type="ECO:0000256" key="5">
    <source>
        <dbReference type="ARBA" id="ARBA00022989"/>
    </source>
</evidence>
<dbReference type="EMBL" id="JANUCP010000002">
    <property type="protein sequence ID" value="MCS3919165.1"/>
    <property type="molecule type" value="Genomic_DNA"/>
</dbReference>
<evidence type="ECO:0000256" key="1">
    <source>
        <dbReference type="ARBA" id="ARBA00004651"/>
    </source>
</evidence>
<feature type="domain" description="Major facilitator superfamily (MFS) profile" evidence="8">
    <location>
        <begin position="12"/>
        <end position="403"/>
    </location>
</feature>
<dbReference type="InterPro" id="IPR005829">
    <property type="entry name" value="Sugar_transporter_CS"/>
</dbReference>
<dbReference type="SUPFAM" id="SSF103473">
    <property type="entry name" value="MFS general substrate transporter"/>
    <property type="match status" value="1"/>
</dbReference>
<reference evidence="9 10" key="1">
    <citation type="submission" date="2022-08" db="EMBL/GenBank/DDBJ databases">
        <title>Bacterial and archaeal communities from various locations to study Microbial Dark Matter (Phase II).</title>
        <authorList>
            <person name="Stepanauskas R."/>
        </authorList>
    </citation>
    <scope>NUCLEOTIDE SEQUENCE [LARGE SCALE GENOMIC DNA]</scope>
    <source>
        <strain evidence="9 10">PD1</strain>
    </source>
</reference>
<dbReference type="PANTHER" id="PTHR23517">
    <property type="entry name" value="RESISTANCE PROTEIN MDTM, PUTATIVE-RELATED-RELATED"/>
    <property type="match status" value="1"/>
</dbReference>
<evidence type="ECO:0000256" key="4">
    <source>
        <dbReference type="ARBA" id="ARBA00022692"/>
    </source>
</evidence>
<feature type="transmembrane region" description="Helical" evidence="7">
    <location>
        <begin position="248"/>
        <end position="270"/>
    </location>
</feature>
<keyword evidence="6 7" id="KW-0472">Membrane</keyword>
<dbReference type="InterPro" id="IPR050171">
    <property type="entry name" value="MFS_Transporters"/>
</dbReference>
<dbReference type="Pfam" id="PF07690">
    <property type="entry name" value="MFS_1"/>
    <property type="match status" value="2"/>
</dbReference>
<evidence type="ECO:0000313" key="10">
    <source>
        <dbReference type="Proteomes" id="UP001204798"/>
    </source>
</evidence>
<dbReference type="RefSeq" id="WP_259095346.1">
    <property type="nucleotide sequence ID" value="NZ_CP130454.1"/>
</dbReference>
<keyword evidence="2" id="KW-0813">Transport</keyword>
<proteinExistence type="predicted"/>
<keyword evidence="4 7" id="KW-0812">Transmembrane</keyword>
<feature type="transmembrane region" description="Helical" evidence="7">
    <location>
        <begin position="374"/>
        <end position="398"/>
    </location>
</feature>
<feature type="transmembrane region" description="Helical" evidence="7">
    <location>
        <begin position="12"/>
        <end position="28"/>
    </location>
</feature>
<dbReference type="PANTHER" id="PTHR23517:SF3">
    <property type="entry name" value="INTEGRAL MEMBRANE TRANSPORT PROTEIN"/>
    <property type="match status" value="1"/>
</dbReference>
<comment type="caution">
    <text evidence="9">The sequence shown here is derived from an EMBL/GenBank/DDBJ whole genome shotgun (WGS) entry which is preliminary data.</text>
</comment>
<comment type="subcellular location">
    <subcellularLocation>
        <location evidence="1">Cell membrane</location>
        <topology evidence="1">Multi-pass membrane protein</topology>
    </subcellularLocation>
</comment>
<feature type="transmembrane region" description="Helical" evidence="7">
    <location>
        <begin position="290"/>
        <end position="307"/>
    </location>
</feature>
<dbReference type="CDD" id="cd17325">
    <property type="entry name" value="MFS_MdtG_SLC18_like"/>
    <property type="match status" value="1"/>
</dbReference>
<feature type="transmembrane region" description="Helical" evidence="7">
    <location>
        <begin position="48"/>
        <end position="67"/>
    </location>
</feature>
<dbReference type="InterPro" id="IPR020846">
    <property type="entry name" value="MFS_dom"/>
</dbReference>
<evidence type="ECO:0000256" key="6">
    <source>
        <dbReference type="ARBA" id="ARBA00023136"/>
    </source>
</evidence>
<accession>A0ABT2EQJ0</accession>
<evidence type="ECO:0000256" key="3">
    <source>
        <dbReference type="ARBA" id="ARBA00022475"/>
    </source>
</evidence>
<dbReference type="InterPro" id="IPR036259">
    <property type="entry name" value="MFS_trans_sf"/>
</dbReference>
<keyword evidence="5 7" id="KW-1133">Transmembrane helix</keyword>
<evidence type="ECO:0000256" key="2">
    <source>
        <dbReference type="ARBA" id="ARBA00022448"/>
    </source>
</evidence>
<evidence type="ECO:0000259" key="8">
    <source>
        <dbReference type="PROSITE" id="PS50850"/>
    </source>
</evidence>
<feature type="transmembrane region" description="Helical" evidence="7">
    <location>
        <begin position="79"/>
        <end position="96"/>
    </location>
</feature>
<feature type="transmembrane region" description="Helical" evidence="7">
    <location>
        <begin position="102"/>
        <end position="123"/>
    </location>
</feature>
<gene>
    <name evidence="9" type="ORF">M2350_001565</name>
</gene>